<accession>A0A381T5R2</accession>
<evidence type="ECO:0000256" key="5">
    <source>
        <dbReference type="SAM" id="Phobius"/>
    </source>
</evidence>
<reference evidence="6" key="1">
    <citation type="submission" date="2018-05" db="EMBL/GenBank/DDBJ databases">
        <authorList>
            <person name="Lanie J.A."/>
            <person name="Ng W.-L."/>
            <person name="Kazmierczak K.M."/>
            <person name="Andrzejewski T.M."/>
            <person name="Davidsen T.M."/>
            <person name="Wayne K.J."/>
            <person name="Tettelin H."/>
            <person name="Glass J.I."/>
            <person name="Rusch D."/>
            <person name="Podicherti R."/>
            <person name="Tsui H.-C.T."/>
            <person name="Winkler M.E."/>
        </authorList>
    </citation>
    <scope>NUCLEOTIDE SEQUENCE</scope>
</reference>
<comment type="subcellular location">
    <subcellularLocation>
        <location evidence="1">Membrane</location>
        <topology evidence="1">Multi-pass membrane protein</topology>
    </subcellularLocation>
</comment>
<protein>
    <recommendedName>
        <fullName evidence="7">DoxX subfamily</fullName>
    </recommendedName>
</protein>
<feature type="transmembrane region" description="Helical" evidence="5">
    <location>
        <begin position="20"/>
        <end position="39"/>
    </location>
</feature>
<dbReference type="EMBL" id="UINC01004064">
    <property type="protein sequence ID" value="SVA11502.1"/>
    <property type="molecule type" value="Genomic_DNA"/>
</dbReference>
<evidence type="ECO:0000256" key="2">
    <source>
        <dbReference type="ARBA" id="ARBA00022692"/>
    </source>
</evidence>
<sequence>MNMKQFQKGSYNLDYSTYQLSGLVVLRVLIGWHFLYEGIAKLLNPYWSSAAYLLDSKWLLSGLAETIVSDPVLLSISDYVNMWGLTLVGASLLLGLFSQYTALIGMGFVILYYLFAPPFLGLEFSKPGEGSYLIVNKNLIEACALWVIYSFPTSHIIGLDRFFSNPESN</sequence>
<organism evidence="6">
    <name type="scientific">marine metagenome</name>
    <dbReference type="NCBI Taxonomy" id="408172"/>
    <lineage>
        <taxon>unclassified sequences</taxon>
        <taxon>metagenomes</taxon>
        <taxon>ecological metagenomes</taxon>
    </lineage>
</organism>
<dbReference type="GO" id="GO:0016020">
    <property type="term" value="C:membrane"/>
    <property type="evidence" value="ECO:0007669"/>
    <property type="project" value="UniProtKB-SubCell"/>
</dbReference>
<keyword evidence="4 5" id="KW-0472">Membrane</keyword>
<name>A0A381T5R2_9ZZZZ</name>
<evidence type="ECO:0008006" key="7">
    <source>
        <dbReference type="Google" id="ProtNLM"/>
    </source>
</evidence>
<dbReference type="Pfam" id="PF07681">
    <property type="entry name" value="DoxX"/>
    <property type="match status" value="1"/>
</dbReference>
<proteinExistence type="predicted"/>
<dbReference type="InterPro" id="IPR032808">
    <property type="entry name" value="DoxX"/>
</dbReference>
<gene>
    <name evidence="6" type="ORF">METZ01_LOCUS64356</name>
</gene>
<dbReference type="AlphaFoldDB" id="A0A381T5R2"/>
<feature type="transmembrane region" description="Helical" evidence="5">
    <location>
        <begin position="92"/>
        <end position="115"/>
    </location>
</feature>
<evidence type="ECO:0000256" key="1">
    <source>
        <dbReference type="ARBA" id="ARBA00004141"/>
    </source>
</evidence>
<evidence type="ECO:0000256" key="3">
    <source>
        <dbReference type="ARBA" id="ARBA00022989"/>
    </source>
</evidence>
<keyword evidence="3 5" id="KW-1133">Transmembrane helix</keyword>
<evidence type="ECO:0000256" key="4">
    <source>
        <dbReference type="ARBA" id="ARBA00023136"/>
    </source>
</evidence>
<keyword evidence="2 5" id="KW-0812">Transmembrane</keyword>
<evidence type="ECO:0000313" key="6">
    <source>
        <dbReference type="EMBL" id="SVA11502.1"/>
    </source>
</evidence>